<dbReference type="Proteomes" id="UP000322667">
    <property type="component" value="Chromosome D01"/>
</dbReference>
<proteinExistence type="predicted"/>
<keyword evidence="2" id="KW-1185">Reference proteome</keyword>
<name>A0A5D2M7I0_GOSTO</name>
<protein>
    <submittedName>
        <fullName evidence="1">Uncharacterized protein</fullName>
    </submittedName>
</protein>
<dbReference type="EMBL" id="CM017623">
    <property type="protein sequence ID" value="TYH87295.1"/>
    <property type="molecule type" value="Genomic_DNA"/>
</dbReference>
<evidence type="ECO:0000313" key="2">
    <source>
        <dbReference type="Proteomes" id="UP000322667"/>
    </source>
</evidence>
<evidence type="ECO:0000313" key="1">
    <source>
        <dbReference type="EMBL" id="TYH87295.1"/>
    </source>
</evidence>
<gene>
    <name evidence="1" type="ORF">ES332_D01G107500v1</name>
</gene>
<organism evidence="1 2">
    <name type="scientific">Gossypium tomentosum</name>
    <name type="common">Hawaiian cotton</name>
    <name type="synonym">Gossypium sandvicense</name>
    <dbReference type="NCBI Taxonomy" id="34277"/>
    <lineage>
        <taxon>Eukaryota</taxon>
        <taxon>Viridiplantae</taxon>
        <taxon>Streptophyta</taxon>
        <taxon>Embryophyta</taxon>
        <taxon>Tracheophyta</taxon>
        <taxon>Spermatophyta</taxon>
        <taxon>Magnoliopsida</taxon>
        <taxon>eudicotyledons</taxon>
        <taxon>Gunneridae</taxon>
        <taxon>Pentapetalae</taxon>
        <taxon>rosids</taxon>
        <taxon>malvids</taxon>
        <taxon>Malvales</taxon>
        <taxon>Malvaceae</taxon>
        <taxon>Malvoideae</taxon>
        <taxon>Gossypium</taxon>
    </lineage>
</organism>
<dbReference type="AlphaFoldDB" id="A0A5D2M7I0"/>
<sequence>MNNGGAEAAVAPVGGPQPLEWKFSQVFGERTAGEEIHDGGIKLIFGDIILPDALCLVILLV</sequence>
<reference evidence="1 2" key="1">
    <citation type="submission" date="2019-07" db="EMBL/GenBank/DDBJ databases">
        <title>WGS assembly of Gossypium tomentosum.</title>
        <authorList>
            <person name="Chen Z.J."/>
            <person name="Sreedasyam A."/>
            <person name="Ando A."/>
            <person name="Song Q."/>
            <person name="De L."/>
            <person name="Hulse-Kemp A."/>
            <person name="Ding M."/>
            <person name="Ye W."/>
            <person name="Kirkbride R."/>
            <person name="Jenkins J."/>
            <person name="Plott C."/>
            <person name="Lovell J."/>
            <person name="Lin Y.-M."/>
            <person name="Vaughn R."/>
            <person name="Liu B."/>
            <person name="Li W."/>
            <person name="Simpson S."/>
            <person name="Scheffler B."/>
            <person name="Saski C."/>
            <person name="Grover C."/>
            <person name="Hu G."/>
            <person name="Conover J."/>
            <person name="Carlson J."/>
            <person name="Shu S."/>
            <person name="Boston L."/>
            <person name="Williams M."/>
            <person name="Peterson D."/>
            <person name="Mcgee K."/>
            <person name="Jones D."/>
            <person name="Wendel J."/>
            <person name="Stelly D."/>
            <person name="Grimwood J."/>
            <person name="Schmutz J."/>
        </authorList>
    </citation>
    <scope>NUCLEOTIDE SEQUENCE [LARGE SCALE GENOMIC DNA]</scope>
    <source>
        <strain evidence="1">7179.01</strain>
    </source>
</reference>
<accession>A0A5D2M7I0</accession>